<organism evidence="9 10">
    <name type="scientific">Microbacterium faecale</name>
    <dbReference type="NCBI Taxonomy" id="1804630"/>
    <lineage>
        <taxon>Bacteria</taxon>
        <taxon>Bacillati</taxon>
        <taxon>Actinomycetota</taxon>
        <taxon>Actinomycetes</taxon>
        <taxon>Micrococcales</taxon>
        <taxon>Microbacteriaceae</taxon>
        <taxon>Microbacterium</taxon>
    </lineage>
</organism>
<evidence type="ECO:0000256" key="1">
    <source>
        <dbReference type="ARBA" id="ARBA00004651"/>
    </source>
</evidence>
<protein>
    <submittedName>
        <fullName evidence="9">Nitrate ABC transporter permease</fullName>
    </submittedName>
</protein>
<keyword evidence="5 7" id="KW-1133">Transmembrane helix</keyword>
<accession>A0A916Y2M6</accession>
<dbReference type="InterPro" id="IPR000515">
    <property type="entry name" value="MetI-like"/>
</dbReference>
<dbReference type="SUPFAM" id="SSF161098">
    <property type="entry name" value="MetI-like"/>
    <property type="match status" value="1"/>
</dbReference>
<dbReference type="GO" id="GO:0005886">
    <property type="term" value="C:plasma membrane"/>
    <property type="evidence" value="ECO:0007669"/>
    <property type="project" value="UniProtKB-SubCell"/>
</dbReference>
<comment type="similarity">
    <text evidence="7">Belongs to the binding-protein-dependent transport system permease family.</text>
</comment>
<evidence type="ECO:0000256" key="3">
    <source>
        <dbReference type="ARBA" id="ARBA00022475"/>
    </source>
</evidence>
<dbReference type="InterPro" id="IPR035906">
    <property type="entry name" value="MetI-like_sf"/>
</dbReference>
<keyword evidence="2 7" id="KW-0813">Transport</keyword>
<reference evidence="9" key="2">
    <citation type="submission" date="2020-09" db="EMBL/GenBank/DDBJ databases">
        <authorList>
            <person name="Sun Q."/>
            <person name="Zhou Y."/>
        </authorList>
    </citation>
    <scope>NUCLEOTIDE SEQUENCE</scope>
    <source>
        <strain evidence="9">CGMCC 1.15152</strain>
    </source>
</reference>
<evidence type="ECO:0000256" key="2">
    <source>
        <dbReference type="ARBA" id="ARBA00022448"/>
    </source>
</evidence>
<dbReference type="Proteomes" id="UP000633205">
    <property type="component" value="Unassembled WGS sequence"/>
</dbReference>
<dbReference type="RefSeq" id="WP_188710827.1">
    <property type="nucleotide sequence ID" value="NZ_BMHO01000001.1"/>
</dbReference>
<keyword evidence="3" id="KW-1003">Cell membrane</keyword>
<dbReference type="AlphaFoldDB" id="A0A916Y2M6"/>
<evidence type="ECO:0000256" key="7">
    <source>
        <dbReference type="RuleBase" id="RU363032"/>
    </source>
</evidence>
<evidence type="ECO:0000256" key="6">
    <source>
        <dbReference type="ARBA" id="ARBA00023136"/>
    </source>
</evidence>
<dbReference type="Gene3D" id="1.10.3720.10">
    <property type="entry name" value="MetI-like"/>
    <property type="match status" value="1"/>
</dbReference>
<dbReference type="PANTHER" id="PTHR30151">
    <property type="entry name" value="ALKANE SULFONATE ABC TRANSPORTER-RELATED, MEMBRANE SUBUNIT"/>
    <property type="match status" value="1"/>
</dbReference>
<evidence type="ECO:0000256" key="4">
    <source>
        <dbReference type="ARBA" id="ARBA00022692"/>
    </source>
</evidence>
<dbReference type="CDD" id="cd06261">
    <property type="entry name" value="TM_PBP2"/>
    <property type="match status" value="1"/>
</dbReference>
<dbReference type="PROSITE" id="PS50928">
    <property type="entry name" value="ABC_TM1"/>
    <property type="match status" value="1"/>
</dbReference>
<feature type="transmembrane region" description="Helical" evidence="7">
    <location>
        <begin position="183"/>
        <end position="207"/>
    </location>
</feature>
<sequence>MRKILSPIGFALGLPIVLIVIWYVATLGATNPFVPKPVELVQEFGAVWFGDRFVGDVVPSLWRFAAGTTIAIVLGIVLGIAVGLNRGLRAFTEPVFEFFRALPPPVLIPILALVLGRTDGMRISVIVLGAVWPVLLNTIEGVRATDSVQTETSRSYGIRGWNRVRFQVIPSAMPQIIAGVRQSLPVGIILMVISEMLYATAGLGYSITQFQRQFAVPEMWSGILMLGLIGYAVSMLFKLVESRVLRWYHGLKDLENAS</sequence>
<reference evidence="9" key="1">
    <citation type="journal article" date="2014" name="Int. J. Syst. Evol. Microbiol.">
        <title>Complete genome sequence of Corynebacterium casei LMG S-19264T (=DSM 44701T), isolated from a smear-ripened cheese.</title>
        <authorList>
            <consortium name="US DOE Joint Genome Institute (JGI-PGF)"/>
            <person name="Walter F."/>
            <person name="Albersmeier A."/>
            <person name="Kalinowski J."/>
            <person name="Ruckert C."/>
        </authorList>
    </citation>
    <scope>NUCLEOTIDE SEQUENCE</scope>
    <source>
        <strain evidence="9">CGMCC 1.15152</strain>
    </source>
</reference>
<feature type="transmembrane region" description="Helical" evidence="7">
    <location>
        <begin position="219"/>
        <end position="240"/>
    </location>
</feature>
<keyword evidence="6 7" id="KW-0472">Membrane</keyword>
<comment type="caution">
    <text evidence="9">The sequence shown here is derived from an EMBL/GenBank/DDBJ whole genome shotgun (WGS) entry which is preliminary data.</text>
</comment>
<feature type="transmembrane region" description="Helical" evidence="7">
    <location>
        <begin position="7"/>
        <end position="25"/>
    </location>
</feature>
<dbReference type="GO" id="GO:0055085">
    <property type="term" value="P:transmembrane transport"/>
    <property type="evidence" value="ECO:0007669"/>
    <property type="project" value="InterPro"/>
</dbReference>
<evidence type="ECO:0000313" key="10">
    <source>
        <dbReference type="Proteomes" id="UP000633205"/>
    </source>
</evidence>
<dbReference type="PANTHER" id="PTHR30151:SF38">
    <property type="entry name" value="ALIPHATIC SULFONATES TRANSPORT PERMEASE PROTEIN SSUC-RELATED"/>
    <property type="match status" value="1"/>
</dbReference>
<evidence type="ECO:0000313" key="9">
    <source>
        <dbReference type="EMBL" id="GGD28778.1"/>
    </source>
</evidence>
<dbReference type="Pfam" id="PF00528">
    <property type="entry name" value="BPD_transp_1"/>
    <property type="match status" value="1"/>
</dbReference>
<proteinExistence type="inferred from homology"/>
<evidence type="ECO:0000259" key="8">
    <source>
        <dbReference type="PROSITE" id="PS50928"/>
    </source>
</evidence>
<name>A0A916Y2M6_9MICO</name>
<keyword evidence="4 7" id="KW-0812">Transmembrane</keyword>
<comment type="subcellular location">
    <subcellularLocation>
        <location evidence="1 7">Cell membrane</location>
        <topology evidence="1 7">Multi-pass membrane protein</topology>
    </subcellularLocation>
</comment>
<evidence type="ECO:0000256" key="5">
    <source>
        <dbReference type="ARBA" id="ARBA00022989"/>
    </source>
</evidence>
<gene>
    <name evidence="9" type="primary">ssuC</name>
    <name evidence="9" type="ORF">GCM10010915_06050</name>
</gene>
<feature type="transmembrane region" description="Helical" evidence="7">
    <location>
        <begin position="61"/>
        <end position="84"/>
    </location>
</feature>
<keyword evidence="10" id="KW-1185">Reference proteome</keyword>
<feature type="domain" description="ABC transmembrane type-1" evidence="8">
    <location>
        <begin position="57"/>
        <end position="241"/>
    </location>
</feature>
<dbReference type="EMBL" id="BMHO01000001">
    <property type="protein sequence ID" value="GGD28778.1"/>
    <property type="molecule type" value="Genomic_DNA"/>
</dbReference>